<feature type="binding site" evidence="11">
    <location>
        <position position="235"/>
    </location>
    <ligand>
        <name>Ca(2+)</name>
        <dbReference type="ChEBI" id="CHEBI:29108"/>
        <label>3</label>
    </ligand>
</feature>
<feature type="binding site" evidence="11">
    <location>
        <position position="234"/>
    </location>
    <ligand>
        <name>Ca(2+)</name>
        <dbReference type="ChEBI" id="CHEBI:29108"/>
        <label>3</label>
    </ligand>
</feature>
<evidence type="ECO:0000256" key="2">
    <source>
        <dbReference type="ARBA" id="ARBA00022670"/>
    </source>
</evidence>
<comment type="caution">
    <text evidence="14">The sequence shown here is derived from an EMBL/GenBank/DDBJ whole genome shotgun (WGS) entry which is preliminary data.</text>
</comment>
<feature type="binding site" evidence="11">
    <location>
        <position position="252"/>
    </location>
    <ligand>
        <name>Zn(2+)</name>
        <dbReference type="ChEBI" id="CHEBI:29105"/>
        <label>1</label>
    </ligand>
</feature>
<evidence type="ECO:0000259" key="13">
    <source>
        <dbReference type="SMART" id="SM00235"/>
    </source>
</evidence>
<dbReference type="EMBL" id="JAINDJ010000004">
    <property type="protein sequence ID" value="KAG9449650.1"/>
    <property type="molecule type" value="Genomic_DNA"/>
</dbReference>
<comment type="cofactor">
    <cofactor evidence="11">
        <name>Ca(2+)</name>
        <dbReference type="ChEBI" id="CHEBI:29108"/>
    </cofactor>
    <text evidence="11">Can bind about 5 Ca(2+) ions per subunit.</text>
</comment>
<dbReference type="Pfam" id="PF01471">
    <property type="entry name" value="PG_binding_1"/>
    <property type="match status" value="1"/>
</dbReference>
<feature type="binding site" evidence="11">
    <location>
        <position position="257"/>
    </location>
    <ligand>
        <name>Ca(2+)</name>
        <dbReference type="ChEBI" id="CHEBI:29108"/>
        <label>3</label>
    </ligand>
</feature>
<feature type="signal peptide" evidence="12">
    <location>
        <begin position="1"/>
        <end position="33"/>
    </location>
</feature>
<dbReference type="SUPFAM" id="SSF55486">
    <property type="entry name" value="Metalloproteases ('zincins'), catalytic domain"/>
    <property type="match status" value="1"/>
</dbReference>
<dbReference type="InterPro" id="IPR024079">
    <property type="entry name" value="MetalloPept_cat_dom_sf"/>
</dbReference>
<dbReference type="PANTHER" id="PTHR10201">
    <property type="entry name" value="MATRIX METALLOPROTEINASE"/>
    <property type="match status" value="1"/>
</dbReference>
<accession>A0AAV7ENG1</accession>
<feature type="binding site" evidence="11">
    <location>
        <position position="242"/>
    </location>
    <ligand>
        <name>Zn(2+)</name>
        <dbReference type="ChEBI" id="CHEBI:29105"/>
        <label>1</label>
    </ligand>
</feature>
<proteinExistence type="inferred from homology"/>
<feature type="active site" evidence="10">
    <location>
        <position position="283"/>
    </location>
</feature>
<evidence type="ECO:0000256" key="4">
    <source>
        <dbReference type="ARBA" id="ARBA00022729"/>
    </source>
</evidence>
<dbReference type="GO" id="GO:0030198">
    <property type="term" value="P:extracellular matrix organization"/>
    <property type="evidence" value="ECO:0007669"/>
    <property type="project" value="TreeGrafter"/>
</dbReference>
<dbReference type="Proteomes" id="UP000825729">
    <property type="component" value="Unassembled WGS sequence"/>
</dbReference>
<dbReference type="InterPro" id="IPR006026">
    <property type="entry name" value="Peptidase_Metallo"/>
</dbReference>
<reference evidence="14 15" key="1">
    <citation type="submission" date="2021-07" db="EMBL/GenBank/DDBJ databases">
        <title>The Aristolochia fimbriata genome: insights into angiosperm evolution, floral development and chemical biosynthesis.</title>
        <authorList>
            <person name="Jiao Y."/>
        </authorList>
    </citation>
    <scope>NUCLEOTIDE SEQUENCE [LARGE SCALE GENOMIC DNA]</scope>
    <source>
        <strain evidence="14">IBCAS-2021</strain>
        <tissue evidence="14">Leaf</tissue>
    </source>
</reference>
<dbReference type="InterPro" id="IPR001818">
    <property type="entry name" value="Pept_M10_metallopeptidase"/>
</dbReference>
<comment type="cofactor">
    <cofactor evidence="11">
        <name>Zn(2+)</name>
        <dbReference type="ChEBI" id="CHEBI:29105"/>
    </cofactor>
    <text evidence="11">Binds 2 Zn(2+) ions per subunit.</text>
</comment>
<feature type="binding site" evidence="11">
    <location>
        <position position="300"/>
    </location>
    <ligand>
        <name>Zn(2+)</name>
        <dbReference type="ChEBI" id="CHEBI:29105"/>
        <label>2</label>
        <note>catalytic</note>
    </ligand>
</feature>
<keyword evidence="6 11" id="KW-0862">Zinc</keyword>
<dbReference type="CDD" id="cd04278">
    <property type="entry name" value="ZnMc_MMP"/>
    <property type="match status" value="1"/>
</dbReference>
<feature type="binding site" evidence="11">
    <location>
        <position position="257"/>
    </location>
    <ligand>
        <name>Ca(2+)</name>
        <dbReference type="ChEBI" id="CHEBI:29108"/>
        <label>1</label>
    </ligand>
</feature>
<dbReference type="InterPro" id="IPR036365">
    <property type="entry name" value="PGBD-like_sf"/>
</dbReference>
<keyword evidence="2" id="KW-0645">Protease</keyword>
<feature type="binding site" evidence="11">
    <location>
        <position position="292"/>
    </location>
    <ligand>
        <name>Zn(2+)</name>
        <dbReference type="ChEBI" id="CHEBI:29105"/>
        <label>2</label>
        <note>catalytic</note>
    </ligand>
</feature>
<dbReference type="InterPro" id="IPR021190">
    <property type="entry name" value="Pept_M10A"/>
</dbReference>
<feature type="binding site" evidence="11">
    <location>
        <position position="227"/>
    </location>
    <ligand>
        <name>Zn(2+)</name>
        <dbReference type="ChEBI" id="CHEBI:29105"/>
        <label>1</label>
    </ligand>
</feature>
<evidence type="ECO:0000256" key="1">
    <source>
        <dbReference type="ARBA" id="ARBA00009614"/>
    </source>
</evidence>
<keyword evidence="15" id="KW-1185">Reference proteome</keyword>
<organism evidence="14 15">
    <name type="scientific">Aristolochia fimbriata</name>
    <name type="common">White veined hardy Dutchman's pipe vine</name>
    <dbReference type="NCBI Taxonomy" id="158543"/>
    <lineage>
        <taxon>Eukaryota</taxon>
        <taxon>Viridiplantae</taxon>
        <taxon>Streptophyta</taxon>
        <taxon>Embryophyta</taxon>
        <taxon>Tracheophyta</taxon>
        <taxon>Spermatophyta</taxon>
        <taxon>Magnoliopsida</taxon>
        <taxon>Magnoliidae</taxon>
        <taxon>Piperales</taxon>
        <taxon>Aristolochiaceae</taxon>
        <taxon>Aristolochia</taxon>
    </lineage>
</organism>
<dbReference type="AlphaFoldDB" id="A0AAV7ENG1"/>
<feature type="domain" description="Peptidase metallopeptidase" evidence="13">
    <location>
        <begin position="158"/>
        <end position="327"/>
    </location>
</feature>
<dbReference type="Gene3D" id="3.40.390.10">
    <property type="entry name" value="Collagenase (Catalytic Domain)"/>
    <property type="match status" value="1"/>
</dbReference>
<evidence type="ECO:0000256" key="11">
    <source>
        <dbReference type="PIRSR" id="PIRSR621190-2"/>
    </source>
</evidence>
<comment type="similarity">
    <text evidence="1">Belongs to the peptidase M10A family. Matrix metalloproteinases (MMPs) subfamily.</text>
</comment>
<evidence type="ECO:0000256" key="9">
    <source>
        <dbReference type="ARBA" id="ARBA00023180"/>
    </source>
</evidence>
<dbReference type="SUPFAM" id="SSF47090">
    <property type="entry name" value="PGBD-like"/>
    <property type="match status" value="1"/>
</dbReference>
<dbReference type="GO" id="GO:0004222">
    <property type="term" value="F:metalloendopeptidase activity"/>
    <property type="evidence" value="ECO:0007669"/>
    <property type="project" value="InterPro"/>
</dbReference>
<evidence type="ECO:0000313" key="14">
    <source>
        <dbReference type="EMBL" id="KAG9449650.1"/>
    </source>
</evidence>
<keyword evidence="5" id="KW-0378">Hydrolase</keyword>
<evidence type="ECO:0000256" key="8">
    <source>
        <dbReference type="ARBA" id="ARBA00023145"/>
    </source>
</evidence>
<feature type="binding site" description="in inhibited form" evidence="11">
    <location>
        <position position="133"/>
    </location>
    <ligand>
        <name>Zn(2+)</name>
        <dbReference type="ChEBI" id="CHEBI:29105"/>
        <label>2</label>
        <note>catalytic</note>
    </ligand>
</feature>
<sequence length="327" mass="36355">MPAMGLIRHPSAAFTSFLVHFIVLSFDTTTVLSRPILGKASVANAEIISFHFLHQLSSPRKGEALKGIRQLKQYLRRFGYVNYYEKNSVSAADDDTFDELLESSLKTYQRYFSLDVTGIPDSQTLQQMMKQRCGVPDMNSGSTSMLSGSSVSLFSFFRNRRWPASQTHLTYGFLPWNNRIINIDRGKLSRVCRRAFARWSAVTHFTFEEVKDYGGAEMRIGFFRGAHGDGADFDGRGGVLAHAFAPTAGIFHLDGDETWSTTTTTTTDPGADETDLESVAVHEIGHLLGLGHSSVRDAVMYPTIPRGVKKVNLHGDDIDGIRALYNL</sequence>
<dbReference type="InterPro" id="IPR002477">
    <property type="entry name" value="Peptidoglycan-bd-like"/>
</dbReference>
<keyword evidence="4 12" id="KW-0732">Signal</keyword>
<keyword evidence="9" id="KW-0325">Glycoprotein</keyword>
<keyword evidence="8" id="KW-0865">Zymogen</keyword>
<dbReference type="InterPro" id="IPR033739">
    <property type="entry name" value="M10A_MMP"/>
</dbReference>
<evidence type="ECO:0000256" key="10">
    <source>
        <dbReference type="PIRSR" id="PIRSR621190-1"/>
    </source>
</evidence>
<evidence type="ECO:0000256" key="5">
    <source>
        <dbReference type="ARBA" id="ARBA00022801"/>
    </source>
</evidence>
<dbReference type="PANTHER" id="PTHR10201:SF213">
    <property type="entry name" value="METALLOENDOPROTEINASE 2-MMP-LIKE"/>
    <property type="match status" value="1"/>
</dbReference>
<dbReference type="FunFam" id="3.40.390.10:FF:000018">
    <property type="entry name" value="Metalloendoproteinase 1"/>
    <property type="match status" value="1"/>
</dbReference>
<evidence type="ECO:0000256" key="12">
    <source>
        <dbReference type="SAM" id="SignalP"/>
    </source>
</evidence>
<evidence type="ECO:0000256" key="6">
    <source>
        <dbReference type="ARBA" id="ARBA00022833"/>
    </source>
</evidence>
<dbReference type="PRINTS" id="PR00138">
    <property type="entry name" value="MATRIXIN"/>
</dbReference>
<dbReference type="SMART" id="SM00235">
    <property type="entry name" value="ZnMc"/>
    <property type="match status" value="1"/>
</dbReference>
<dbReference type="GO" id="GO:0008270">
    <property type="term" value="F:zinc ion binding"/>
    <property type="evidence" value="ECO:0007669"/>
    <property type="project" value="InterPro"/>
</dbReference>
<keyword evidence="7" id="KW-0482">Metalloprotease</keyword>
<protein>
    <recommendedName>
        <fullName evidence="13">Peptidase metallopeptidase domain-containing protein</fullName>
    </recommendedName>
</protein>
<keyword evidence="3 11" id="KW-0479">Metal-binding</keyword>
<dbReference type="Pfam" id="PF00413">
    <property type="entry name" value="Peptidase_M10"/>
    <property type="match status" value="1"/>
</dbReference>
<feature type="binding site" evidence="11">
    <location>
        <position position="254"/>
    </location>
    <ligand>
        <name>Ca(2+)</name>
        <dbReference type="ChEBI" id="CHEBI:29108"/>
        <label>3</label>
    </ligand>
</feature>
<feature type="binding site" evidence="11">
    <location>
        <position position="282"/>
    </location>
    <ligand>
        <name>Zn(2+)</name>
        <dbReference type="ChEBI" id="CHEBI:29105"/>
        <label>2</label>
        <note>catalytic</note>
    </ligand>
</feature>
<dbReference type="GO" id="GO:0006508">
    <property type="term" value="P:proteolysis"/>
    <property type="evidence" value="ECO:0007669"/>
    <property type="project" value="UniProtKB-KW"/>
</dbReference>
<feature type="chain" id="PRO_5043720172" description="Peptidase metallopeptidase domain-containing protein" evidence="12">
    <location>
        <begin position="34"/>
        <end position="327"/>
    </location>
</feature>
<gene>
    <name evidence="14" type="ORF">H6P81_009615</name>
</gene>
<keyword evidence="11" id="KW-0106">Calcium</keyword>
<name>A0AAV7ENG1_ARIFI</name>
<feature type="binding site" evidence="11">
    <location>
        <position position="286"/>
    </location>
    <ligand>
        <name>Zn(2+)</name>
        <dbReference type="ChEBI" id="CHEBI:29105"/>
        <label>2</label>
        <note>catalytic</note>
    </ligand>
</feature>
<dbReference type="GO" id="GO:0030574">
    <property type="term" value="P:collagen catabolic process"/>
    <property type="evidence" value="ECO:0007669"/>
    <property type="project" value="TreeGrafter"/>
</dbReference>
<evidence type="ECO:0000256" key="7">
    <source>
        <dbReference type="ARBA" id="ARBA00023049"/>
    </source>
</evidence>
<dbReference type="GO" id="GO:0031012">
    <property type="term" value="C:extracellular matrix"/>
    <property type="evidence" value="ECO:0007669"/>
    <property type="project" value="InterPro"/>
</dbReference>
<evidence type="ECO:0000313" key="15">
    <source>
        <dbReference type="Proteomes" id="UP000825729"/>
    </source>
</evidence>
<evidence type="ECO:0000256" key="3">
    <source>
        <dbReference type="ARBA" id="ARBA00022723"/>
    </source>
</evidence>
<feature type="binding site" evidence="11">
    <location>
        <position position="229"/>
    </location>
    <ligand>
        <name>Zn(2+)</name>
        <dbReference type="ChEBI" id="CHEBI:29105"/>
        <label>1</label>
    </ligand>
</feature>